<dbReference type="PANTHER" id="PTHR11108:SF1">
    <property type="entry name" value="FERROCHELATASE, MITOCHONDRIAL"/>
    <property type="match status" value="1"/>
</dbReference>
<evidence type="ECO:0000256" key="7">
    <source>
        <dbReference type="HAMAP-Rule" id="MF_00323"/>
    </source>
</evidence>
<dbReference type="EC" id="4.99.1.9" evidence="7"/>
<comment type="catalytic activity">
    <reaction evidence="6">
        <text>Fe-coproporphyrin III + 2 H(+) = coproporphyrin III + Fe(2+)</text>
        <dbReference type="Rhea" id="RHEA:49572"/>
        <dbReference type="ChEBI" id="CHEBI:15378"/>
        <dbReference type="ChEBI" id="CHEBI:29033"/>
        <dbReference type="ChEBI" id="CHEBI:68438"/>
        <dbReference type="ChEBI" id="CHEBI:131725"/>
        <dbReference type="EC" id="4.99.1.9"/>
    </reaction>
    <physiologicalReaction direction="right-to-left" evidence="6">
        <dbReference type="Rhea" id="RHEA:49574"/>
    </physiologicalReaction>
</comment>
<comment type="similarity">
    <text evidence="7 8">Belongs to the ferrochelatase family.</text>
</comment>
<gene>
    <name evidence="7" type="primary">cpfC</name>
    <name evidence="10" type="synonym">hemH</name>
    <name evidence="9" type="ORF">LX03_10375</name>
    <name evidence="10" type="ORF">PO158_02770</name>
</gene>
<dbReference type="SUPFAM" id="SSF53800">
    <property type="entry name" value="Chelatase"/>
    <property type="match status" value="1"/>
</dbReference>
<comment type="function">
    <text evidence="7 8">Involved in coproporphyrin-dependent heme b biosynthesis. Catalyzes the insertion of ferrous iron into coproporphyrin III to form Fe-coproporphyrin III.</text>
</comment>
<dbReference type="AlphaFoldDB" id="A0A099Y7X7"/>
<dbReference type="PROSITE" id="PS00534">
    <property type="entry name" value="FERROCHELATASE"/>
    <property type="match status" value="1"/>
</dbReference>
<dbReference type="Proteomes" id="UP001218021">
    <property type="component" value="Unassembled WGS sequence"/>
</dbReference>
<dbReference type="RefSeq" id="WP_006500775.1">
    <property type="nucleotide sequence ID" value="NZ_CP186923.1"/>
</dbReference>
<proteinExistence type="inferred from homology"/>
<dbReference type="CDD" id="cd00419">
    <property type="entry name" value="Ferrochelatase_C"/>
    <property type="match status" value="1"/>
</dbReference>
<dbReference type="InterPro" id="IPR033659">
    <property type="entry name" value="Ferrochelatase_N"/>
</dbReference>
<keyword evidence="7 8" id="KW-0963">Cytoplasm</keyword>
<dbReference type="GO" id="GO:0005737">
    <property type="term" value="C:cytoplasm"/>
    <property type="evidence" value="ECO:0007669"/>
    <property type="project" value="UniProtKB-SubCell"/>
</dbReference>
<feature type="binding site" evidence="7">
    <location>
        <position position="194"/>
    </location>
    <ligand>
        <name>Fe(2+)</name>
        <dbReference type="ChEBI" id="CHEBI:29033"/>
    </ligand>
</feature>
<reference evidence="9 11" key="1">
    <citation type="submission" date="2014-09" db="EMBL/GenBank/DDBJ databases">
        <title>Lactobacillus mucosae CRL573 Genome Sequencing.</title>
        <authorList>
            <person name="Bleckwedel J."/>
            <person name="Teran L.C."/>
            <person name="Bonacina J."/>
            <person name="Saavedra L."/>
            <person name="Mozzi F.B."/>
            <person name="Raya R.R."/>
        </authorList>
    </citation>
    <scope>NUCLEOTIDE SEQUENCE [LARGE SCALE GENOMIC DNA]</scope>
    <source>
        <strain evidence="9 11">CRL573</strain>
    </source>
</reference>
<evidence type="ECO:0000256" key="2">
    <source>
        <dbReference type="ARBA" id="ARBA00023004"/>
    </source>
</evidence>
<evidence type="ECO:0000256" key="4">
    <source>
        <dbReference type="ARBA" id="ARBA00023239"/>
    </source>
</evidence>
<dbReference type="GO" id="GO:0006783">
    <property type="term" value="P:heme biosynthetic process"/>
    <property type="evidence" value="ECO:0007669"/>
    <property type="project" value="UniProtKB-UniRule"/>
</dbReference>
<sequence>MKKNQKGILLVNLGTPSDPSVLAVTRFLRRFLSDRRVIHMPPLIWQPILNMMVLPKHAPKSAVNYEQLWSSEIGSPLLHYTQRQAQLLQKRLPDYTVRYAMSYSQPLIGAALKEFEFQGITDLTIIPMYPQYSTTTTASVQDDVARFYQDRKTVPEIRFVSDYSSFWPYVKALSNKLQKAVAKMNPDAIVFSYHGIPLSYQKAGDPYAQRCRQTTMAVIERLGLQIPCFQAYQSRFGPAKWLTPATKDLLTALPKQGYRKVLVIAPSFTADCLETIQELGEENRDVFLAAGGSEYQLLPALNDDAEWVEALAQLTLLNAVMPAQNAAMDLPSANLQTE</sequence>
<comment type="pathway">
    <text evidence="1 7 8">Porphyrin-containing compound metabolism; protoheme biosynthesis.</text>
</comment>
<keyword evidence="4 7" id="KW-0456">Lyase</keyword>
<evidence type="ECO:0000313" key="9">
    <source>
        <dbReference type="EMBL" id="KGL66364.1"/>
    </source>
</evidence>
<comment type="caution">
    <text evidence="9">The sequence shown here is derived from an EMBL/GenBank/DDBJ whole genome shotgun (WGS) entry which is preliminary data.</text>
</comment>
<evidence type="ECO:0000256" key="8">
    <source>
        <dbReference type="RuleBase" id="RU000607"/>
    </source>
</evidence>
<feature type="binding site" evidence="7">
    <location>
        <position position="274"/>
    </location>
    <ligand>
        <name>Fe(2+)</name>
        <dbReference type="ChEBI" id="CHEBI:29033"/>
    </ligand>
</feature>
<comment type="subcellular location">
    <subcellularLocation>
        <location evidence="7 8">Cytoplasm</location>
    </subcellularLocation>
</comment>
<evidence type="ECO:0000256" key="1">
    <source>
        <dbReference type="ARBA" id="ARBA00004744"/>
    </source>
</evidence>
<evidence type="ECO:0000256" key="5">
    <source>
        <dbReference type="ARBA" id="ARBA00023244"/>
    </source>
</evidence>
<dbReference type="InterPro" id="IPR001015">
    <property type="entry name" value="Ferrochelatase"/>
</dbReference>
<dbReference type="InterPro" id="IPR033644">
    <property type="entry name" value="Ferrochelatase_C"/>
</dbReference>
<evidence type="ECO:0000256" key="3">
    <source>
        <dbReference type="ARBA" id="ARBA00023133"/>
    </source>
</evidence>
<dbReference type="GO" id="GO:0046872">
    <property type="term" value="F:metal ion binding"/>
    <property type="evidence" value="ECO:0007669"/>
    <property type="project" value="UniProtKB-UniRule"/>
</dbReference>
<dbReference type="HAMAP" id="MF_00323">
    <property type="entry name" value="Ferrochelatase"/>
    <property type="match status" value="1"/>
</dbReference>
<dbReference type="EMBL" id="JROC01000037">
    <property type="protein sequence ID" value="KGL66364.1"/>
    <property type="molecule type" value="Genomic_DNA"/>
</dbReference>
<keyword evidence="7" id="KW-0479">Metal-binding</keyword>
<keyword evidence="2 7" id="KW-0408">Iron</keyword>
<keyword evidence="5 7" id="KW-0627">Porphyrin biosynthesis</keyword>
<dbReference type="NCBIfam" id="TIGR00109">
    <property type="entry name" value="hemH"/>
    <property type="match status" value="1"/>
</dbReference>
<dbReference type="EMBL" id="JAQOND010000011">
    <property type="protein sequence ID" value="MDC2827210.1"/>
    <property type="molecule type" value="Genomic_DNA"/>
</dbReference>
<dbReference type="PANTHER" id="PTHR11108">
    <property type="entry name" value="FERROCHELATASE"/>
    <property type="match status" value="1"/>
</dbReference>
<comment type="caution">
    <text evidence="7">Lacks conserved residue(s) required for the propagation of feature annotation.</text>
</comment>
<dbReference type="GO" id="GO:0004325">
    <property type="term" value="F:ferrochelatase activity"/>
    <property type="evidence" value="ECO:0007669"/>
    <property type="project" value="UniProtKB-UniRule"/>
</dbReference>
<reference evidence="10" key="2">
    <citation type="submission" date="2023-01" db="EMBL/GenBank/DDBJ databases">
        <title>Genome analysis of 13 Lactobacillus isolated from gut of wild boar.</title>
        <authorList>
            <person name="Papp P."/>
            <person name="Libisch B."/>
            <person name="Nagy T."/>
            <person name="Olasz F."/>
        </authorList>
    </citation>
    <scope>NUCLEOTIDE SEQUENCE</scope>
    <source>
        <strain evidence="10">F108</strain>
    </source>
</reference>
<organism evidence="9 11">
    <name type="scientific">Limosilactobacillus mucosae</name>
    <name type="common">Lactobacillus mucosae</name>
    <dbReference type="NCBI Taxonomy" id="97478"/>
    <lineage>
        <taxon>Bacteria</taxon>
        <taxon>Bacillati</taxon>
        <taxon>Bacillota</taxon>
        <taxon>Bacilli</taxon>
        <taxon>Lactobacillales</taxon>
        <taxon>Lactobacillaceae</taxon>
        <taxon>Limosilactobacillus</taxon>
    </lineage>
</organism>
<dbReference type="Pfam" id="PF00762">
    <property type="entry name" value="Ferrochelatase"/>
    <property type="match status" value="1"/>
</dbReference>
<dbReference type="Gene3D" id="3.40.50.1400">
    <property type="match status" value="2"/>
</dbReference>
<protein>
    <recommendedName>
        <fullName evidence="7">Coproporphyrin III ferrochelatase</fullName>
        <ecNumber evidence="7">4.99.1.9</ecNumber>
    </recommendedName>
</protein>
<evidence type="ECO:0000256" key="6">
    <source>
        <dbReference type="ARBA" id="ARBA00024536"/>
    </source>
</evidence>
<evidence type="ECO:0000313" key="10">
    <source>
        <dbReference type="EMBL" id="MDC2827210.1"/>
    </source>
</evidence>
<accession>A0A099Y7X7</accession>
<name>A0A099Y7X7_LIMMU</name>
<evidence type="ECO:0000313" key="11">
    <source>
        <dbReference type="Proteomes" id="UP000030001"/>
    </source>
</evidence>
<dbReference type="UniPathway" id="UPA00252"/>
<dbReference type="CDD" id="cd03411">
    <property type="entry name" value="Ferrochelatase_N"/>
    <property type="match status" value="1"/>
</dbReference>
<dbReference type="InterPro" id="IPR019772">
    <property type="entry name" value="Ferrochelatase_AS"/>
</dbReference>
<dbReference type="Proteomes" id="UP000030001">
    <property type="component" value="Unassembled WGS sequence"/>
</dbReference>
<keyword evidence="3 7" id="KW-0350">Heme biosynthesis</keyword>